<dbReference type="Pfam" id="PF02244">
    <property type="entry name" value="Propep_M14"/>
    <property type="match status" value="1"/>
</dbReference>
<accession>A0A3M6V3I6</accession>
<evidence type="ECO:0000313" key="21">
    <source>
        <dbReference type="Proteomes" id="UP000275408"/>
    </source>
</evidence>
<evidence type="ECO:0000256" key="7">
    <source>
        <dbReference type="ARBA" id="ARBA00022670"/>
    </source>
</evidence>
<evidence type="ECO:0000256" key="18">
    <source>
        <dbReference type="SAM" id="SignalP"/>
    </source>
</evidence>
<proteinExistence type="inferred from homology"/>
<gene>
    <name evidence="20" type="ORF">pdam_00001430</name>
</gene>
<evidence type="ECO:0000256" key="3">
    <source>
        <dbReference type="ARBA" id="ARBA00004613"/>
    </source>
</evidence>
<dbReference type="Gene3D" id="3.30.70.340">
    <property type="entry name" value="Metallocarboxypeptidase-like"/>
    <property type="match status" value="1"/>
</dbReference>
<dbReference type="SUPFAM" id="SSF54897">
    <property type="entry name" value="Protease propeptides/inhibitors"/>
    <property type="match status" value="1"/>
</dbReference>
<dbReference type="InterPro" id="IPR057246">
    <property type="entry name" value="CARBOXYPEPT_ZN_1"/>
</dbReference>
<comment type="function">
    <text evidence="16">Involved in the digestion of the blood meal.</text>
</comment>
<evidence type="ECO:0000256" key="10">
    <source>
        <dbReference type="ARBA" id="ARBA00022801"/>
    </source>
</evidence>
<dbReference type="AlphaFoldDB" id="A0A3M6V3I6"/>
<reference evidence="20 21" key="1">
    <citation type="journal article" date="2018" name="Sci. Rep.">
        <title>Comparative analysis of the Pocillopora damicornis genome highlights role of immune system in coral evolution.</title>
        <authorList>
            <person name="Cunning R."/>
            <person name="Bay R.A."/>
            <person name="Gillette P."/>
            <person name="Baker A.C."/>
            <person name="Traylor-Knowles N."/>
        </authorList>
    </citation>
    <scope>NUCLEOTIDE SEQUENCE [LARGE SCALE GENOMIC DNA]</scope>
    <source>
        <strain evidence="20">RSMAS</strain>
        <tissue evidence="20">Whole animal</tissue>
    </source>
</reference>
<evidence type="ECO:0000256" key="16">
    <source>
        <dbReference type="ARBA" id="ARBA00057299"/>
    </source>
</evidence>
<keyword evidence="10" id="KW-0378">Hydrolase</keyword>
<keyword evidence="7" id="KW-0645">Protease</keyword>
<dbReference type="Pfam" id="PF00246">
    <property type="entry name" value="Peptidase_M14"/>
    <property type="match status" value="1"/>
</dbReference>
<dbReference type="EMBL" id="RCHS01000141">
    <property type="protein sequence ID" value="RMX60513.1"/>
    <property type="molecule type" value="Genomic_DNA"/>
</dbReference>
<evidence type="ECO:0000256" key="17">
    <source>
        <dbReference type="PROSITE-ProRule" id="PRU01379"/>
    </source>
</evidence>
<evidence type="ECO:0000256" key="5">
    <source>
        <dbReference type="ARBA" id="ARBA00022525"/>
    </source>
</evidence>
<dbReference type="PANTHER" id="PTHR11705:SF143">
    <property type="entry name" value="SLL0236 PROTEIN"/>
    <property type="match status" value="1"/>
</dbReference>
<dbReference type="GO" id="GO:0004181">
    <property type="term" value="F:metallocarboxypeptidase activity"/>
    <property type="evidence" value="ECO:0007669"/>
    <property type="project" value="InterPro"/>
</dbReference>
<keyword evidence="6" id="KW-0121">Carboxypeptidase</keyword>
<evidence type="ECO:0000256" key="1">
    <source>
        <dbReference type="ARBA" id="ARBA00001947"/>
    </source>
</evidence>
<dbReference type="PROSITE" id="PS52035">
    <property type="entry name" value="PEPTIDASE_M14"/>
    <property type="match status" value="1"/>
</dbReference>
<dbReference type="InterPro" id="IPR036990">
    <property type="entry name" value="M14A-like_propep"/>
</dbReference>
<organism evidence="20 21">
    <name type="scientific">Pocillopora damicornis</name>
    <name type="common">Cauliflower coral</name>
    <name type="synonym">Millepora damicornis</name>
    <dbReference type="NCBI Taxonomy" id="46731"/>
    <lineage>
        <taxon>Eukaryota</taxon>
        <taxon>Metazoa</taxon>
        <taxon>Cnidaria</taxon>
        <taxon>Anthozoa</taxon>
        <taxon>Hexacorallia</taxon>
        <taxon>Scleractinia</taxon>
        <taxon>Astrocoeniina</taxon>
        <taxon>Pocilloporidae</taxon>
        <taxon>Pocillopora</taxon>
    </lineage>
</organism>
<dbReference type="STRING" id="46731.A0A3M6V3I6"/>
<keyword evidence="15" id="KW-1015">Disulfide bond</keyword>
<keyword evidence="21" id="KW-1185">Reference proteome</keyword>
<dbReference type="GO" id="GO:0005615">
    <property type="term" value="C:extracellular space"/>
    <property type="evidence" value="ECO:0007669"/>
    <property type="project" value="TreeGrafter"/>
</dbReference>
<keyword evidence="13" id="KW-0482">Metalloprotease</keyword>
<keyword evidence="8" id="KW-0479">Metal-binding</keyword>
<keyword evidence="14" id="KW-0865">Zymogen</keyword>
<evidence type="ECO:0000256" key="12">
    <source>
        <dbReference type="ARBA" id="ARBA00023026"/>
    </source>
</evidence>
<keyword evidence="11" id="KW-0862">Zinc</keyword>
<comment type="similarity">
    <text evidence="4 17">Belongs to the peptidase M14 family.</text>
</comment>
<evidence type="ECO:0000256" key="2">
    <source>
        <dbReference type="ARBA" id="ARBA00003091"/>
    </source>
</evidence>
<dbReference type="InterPro" id="IPR003146">
    <property type="entry name" value="M14A_act_pep"/>
</dbReference>
<protein>
    <recommendedName>
        <fullName evidence="19">Peptidase M14 domain-containing protein</fullName>
    </recommendedName>
</protein>
<dbReference type="PANTHER" id="PTHR11705">
    <property type="entry name" value="PROTEASE FAMILY M14 CARBOXYPEPTIDASE A,B"/>
    <property type="match status" value="1"/>
</dbReference>
<dbReference type="OMA" id="AAWGQMN"/>
<evidence type="ECO:0000256" key="6">
    <source>
        <dbReference type="ARBA" id="ARBA00022645"/>
    </source>
</evidence>
<feature type="chain" id="PRO_5018319569" description="Peptidase M14 domain-containing protein" evidence="18">
    <location>
        <begin position="20"/>
        <end position="418"/>
    </location>
</feature>
<comment type="subcellular location">
    <subcellularLocation>
        <location evidence="3">Secreted</location>
    </subcellularLocation>
</comment>
<dbReference type="OrthoDB" id="3626597at2759"/>
<evidence type="ECO:0000256" key="8">
    <source>
        <dbReference type="ARBA" id="ARBA00022723"/>
    </source>
</evidence>
<dbReference type="SUPFAM" id="SSF53187">
    <property type="entry name" value="Zn-dependent exopeptidases"/>
    <property type="match status" value="1"/>
</dbReference>
<dbReference type="Gene3D" id="3.40.630.10">
    <property type="entry name" value="Zn peptidases"/>
    <property type="match status" value="1"/>
</dbReference>
<dbReference type="FunFam" id="3.40.630.10:FF:000040">
    <property type="entry name" value="zinc carboxypeptidase"/>
    <property type="match status" value="1"/>
</dbReference>
<keyword evidence="12" id="KW-0843">Virulence</keyword>
<evidence type="ECO:0000256" key="4">
    <source>
        <dbReference type="ARBA" id="ARBA00005988"/>
    </source>
</evidence>
<evidence type="ECO:0000256" key="13">
    <source>
        <dbReference type="ARBA" id="ARBA00023049"/>
    </source>
</evidence>
<keyword evidence="5" id="KW-0964">Secreted</keyword>
<evidence type="ECO:0000313" key="20">
    <source>
        <dbReference type="EMBL" id="RMX60513.1"/>
    </source>
</evidence>
<dbReference type="GO" id="GO:0008270">
    <property type="term" value="F:zinc ion binding"/>
    <property type="evidence" value="ECO:0007669"/>
    <property type="project" value="InterPro"/>
</dbReference>
<evidence type="ECO:0000256" key="9">
    <source>
        <dbReference type="ARBA" id="ARBA00022729"/>
    </source>
</evidence>
<feature type="signal peptide" evidence="18">
    <location>
        <begin position="1"/>
        <end position="19"/>
    </location>
</feature>
<dbReference type="CDD" id="cd03860">
    <property type="entry name" value="M14_CP_A-B_like"/>
    <property type="match status" value="1"/>
</dbReference>
<sequence length="418" mass="48057">MASKLHFAVFLSLVMTASAGDRVIRIIPGDSNELDFLSSLEGKQELELDFWKAPHKPGLAVDIHVTDAAYKILAKLLKEKNIEFQIMIVDVDKLVDDENELQTRSMSFSFDSQYHPLQEIVDELRNLANQHAGIASIFNLGRSYEGRDQQAIKLKGRYRPGKKVFFMNCGIHAREWVSPATCMYIIRQIVSKYGRDSSVTEMLDKMDFVIMPVLNVDGYVFTWNPSSRRNRFWRKTRKPNRGSRCIGTDPNRNWDYMWGYPGASSDPCQDSYRGTHAFSEREVKNVANYLETLSRNDQIAGYMDIHAYSQLWMTPWGYTRQPTRDNEELMRVSKAAVTAIRRAGYGTYYRYGPSSVIIYQNSGGSKDYTYGKLKIKYSFALELRDTGRYGFLLPARQIVPTAMETFEGIKAMAREMRV</sequence>
<comment type="caution">
    <text evidence="20">The sequence shown here is derived from an EMBL/GenBank/DDBJ whole genome shotgun (WGS) entry which is preliminary data.</text>
</comment>
<comment type="function">
    <text evidence="2">Extracellular metalloprotease that contributes to pathogenicity.</text>
</comment>
<evidence type="ECO:0000256" key="15">
    <source>
        <dbReference type="ARBA" id="ARBA00023157"/>
    </source>
</evidence>
<dbReference type="PRINTS" id="PR00765">
    <property type="entry name" value="CRBOXYPTASEA"/>
</dbReference>
<evidence type="ECO:0000259" key="19">
    <source>
        <dbReference type="PROSITE" id="PS52035"/>
    </source>
</evidence>
<dbReference type="InterPro" id="IPR000834">
    <property type="entry name" value="Peptidase_M14"/>
</dbReference>
<dbReference type="FunFam" id="3.30.70.340:FF:000001">
    <property type="entry name" value="Carboxypeptidase A5"/>
    <property type="match status" value="1"/>
</dbReference>
<evidence type="ECO:0000256" key="14">
    <source>
        <dbReference type="ARBA" id="ARBA00023145"/>
    </source>
</evidence>
<comment type="cofactor">
    <cofactor evidence="1">
        <name>Zn(2+)</name>
        <dbReference type="ChEBI" id="CHEBI:29105"/>
    </cofactor>
</comment>
<dbReference type="Proteomes" id="UP000275408">
    <property type="component" value="Unassembled WGS sequence"/>
</dbReference>
<dbReference type="PROSITE" id="PS00132">
    <property type="entry name" value="CARBOXYPEPT_ZN_1"/>
    <property type="match status" value="1"/>
</dbReference>
<feature type="domain" description="Peptidase M14" evidence="19">
    <location>
        <begin position="113"/>
        <end position="416"/>
    </location>
</feature>
<evidence type="ECO:0000256" key="11">
    <source>
        <dbReference type="ARBA" id="ARBA00022833"/>
    </source>
</evidence>
<keyword evidence="9 18" id="KW-0732">Signal</keyword>
<dbReference type="GO" id="GO:0006508">
    <property type="term" value="P:proteolysis"/>
    <property type="evidence" value="ECO:0007669"/>
    <property type="project" value="UniProtKB-KW"/>
</dbReference>
<name>A0A3M6V3I6_POCDA</name>
<feature type="active site" description="Proton donor/acceptor" evidence="17">
    <location>
        <position position="382"/>
    </location>
</feature>
<dbReference type="SMART" id="SM00631">
    <property type="entry name" value="Zn_pept"/>
    <property type="match status" value="1"/>
</dbReference>